<protein>
    <submittedName>
        <fullName evidence="1">Uncharacterized protein</fullName>
    </submittedName>
</protein>
<organism evidence="1 2">
    <name type="scientific">Sporomusa silvacetica DSM 10669</name>
    <dbReference type="NCBI Taxonomy" id="1123289"/>
    <lineage>
        <taxon>Bacteria</taxon>
        <taxon>Bacillati</taxon>
        <taxon>Bacillota</taxon>
        <taxon>Negativicutes</taxon>
        <taxon>Selenomonadales</taxon>
        <taxon>Sporomusaceae</taxon>
        <taxon>Sporomusa</taxon>
    </lineage>
</organism>
<name>A0ABZ3ITU9_9FIRM</name>
<dbReference type="EMBL" id="CP155573">
    <property type="protein sequence ID" value="XFO69015.1"/>
    <property type="molecule type" value="Genomic_DNA"/>
</dbReference>
<sequence>MLQQPLEGKSIVIRSSMKISSPNTEGLSTVTVKSQGSKAVTEMDFDKALLTLFKLKVKDY</sequence>
<evidence type="ECO:0000313" key="1">
    <source>
        <dbReference type="EMBL" id="XFO69015.1"/>
    </source>
</evidence>
<proteinExistence type="predicted"/>
<reference evidence="1" key="1">
    <citation type="submission" date="2024-05" db="EMBL/GenBank/DDBJ databases">
        <title>Isolation and characterization of Sporomusa carbonis sp. nov., a carboxydotrophic hydrogenogen in the genus of Sporomusa isolated from a charcoal burning pile.</title>
        <authorList>
            <person name="Boeer T."/>
            <person name="Rosenbaum F."/>
            <person name="Eysell L."/>
            <person name="Mueller V."/>
            <person name="Daniel R."/>
            <person name="Poehlein A."/>
        </authorList>
    </citation>
    <scope>NUCLEOTIDE SEQUENCE [LARGE SCALE GENOMIC DNA]</scope>
    <source>
        <strain evidence="1">DSM 10669</strain>
    </source>
</reference>
<dbReference type="Proteomes" id="UP000216752">
    <property type="component" value="Chromosome"/>
</dbReference>
<gene>
    <name evidence="1" type="ORF">SPSIL_052430</name>
</gene>
<dbReference type="RefSeq" id="WP_094604516.1">
    <property type="nucleotide sequence ID" value="NZ_CP155573.1"/>
</dbReference>
<evidence type="ECO:0000313" key="2">
    <source>
        <dbReference type="Proteomes" id="UP000216752"/>
    </source>
</evidence>
<accession>A0ABZ3ITU9</accession>
<keyword evidence="2" id="KW-1185">Reference proteome</keyword>